<evidence type="ECO:0000256" key="1">
    <source>
        <dbReference type="SAM" id="MobiDB-lite"/>
    </source>
</evidence>
<dbReference type="EMBL" id="CAOQHR010000013">
    <property type="protein sequence ID" value="CAI6342282.1"/>
    <property type="molecule type" value="Genomic_DNA"/>
</dbReference>
<reference evidence="2" key="1">
    <citation type="submission" date="2023-01" db="EMBL/GenBank/DDBJ databases">
        <authorList>
            <person name="Van Ghelder C."/>
            <person name="Rancurel C."/>
        </authorList>
    </citation>
    <scope>NUCLEOTIDE SEQUENCE</scope>
    <source>
        <strain evidence="2">CNCM I-4278</strain>
    </source>
</reference>
<protein>
    <submittedName>
        <fullName evidence="2">Uncharacterized protein</fullName>
    </submittedName>
</protein>
<proteinExistence type="predicted"/>
<dbReference type="Proteomes" id="UP001152607">
    <property type="component" value="Unassembled WGS sequence"/>
</dbReference>
<sequence length="62" mass="6695">MAAFRSRGVGDYTGRGSSMDKKSPPDCAPTQSQLEMKANDVVHVARILRPSTSGCRNLQRGT</sequence>
<name>A0A9W4UW53_9PLEO</name>
<dbReference type="AlphaFoldDB" id="A0A9W4UW53"/>
<gene>
    <name evidence="2" type="ORF">PDIGIT_LOCUS15487</name>
</gene>
<keyword evidence="3" id="KW-1185">Reference proteome</keyword>
<evidence type="ECO:0000313" key="3">
    <source>
        <dbReference type="Proteomes" id="UP001152607"/>
    </source>
</evidence>
<accession>A0A9W4UW53</accession>
<evidence type="ECO:0000313" key="2">
    <source>
        <dbReference type="EMBL" id="CAI6342282.1"/>
    </source>
</evidence>
<feature type="region of interest" description="Disordered" evidence="1">
    <location>
        <begin position="1"/>
        <end position="35"/>
    </location>
</feature>
<organism evidence="2 3">
    <name type="scientific">Periconia digitata</name>
    <dbReference type="NCBI Taxonomy" id="1303443"/>
    <lineage>
        <taxon>Eukaryota</taxon>
        <taxon>Fungi</taxon>
        <taxon>Dikarya</taxon>
        <taxon>Ascomycota</taxon>
        <taxon>Pezizomycotina</taxon>
        <taxon>Dothideomycetes</taxon>
        <taxon>Pleosporomycetidae</taxon>
        <taxon>Pleosporales</taxon>
        <taxon>Massarineae</taxon>
        <taxon>Periconiaceae</taxon>
        <taxon>Periconia</taxon>
    </lineage>
</organism>
<comment type="caution">
    <text evidence="2">The sequence shown here is derived from an EMBL/GenBank/DDBJ whole genome shotgun (WGS) entry which is preliminary data.</text>
</comment>